<dbReference type="AlphaFoldDB" id="A0A4U5MG30"/>
<proteinExistence type="predicted"/>
<organism evidence="1 2">
    <name type="scientific">Steinernema carpocapsae</name>
    <name type="common">Entomopathogenic nematode</name>
    <dbReference type="NCBI Taxonomy" id="34508"/>
    <lineage>
        <taxon>Eukaryota</taxon>
        <taxon>Metazoa</taxon>
        <taxon>Ecdysozoa</taxon>
        <taxon>Nematoda</taxon>
        <taxon>Chromadorea</taxon>
        <taxon>Rhabditida</taxon>
        <taxon>Tylenchina</taxon>
        <taxon>Panagrolaimomorpha</taxon>
        <taxon>Strongyloidoidea</taxon>
        <taxon>Steinernematidae</taxon>
        <taxon>Steinernema</taxon>
    </lineage>
</organism>
<sequence length="97" mass="11571">MVRTTSENLRRRLEGSTQQAFHEIRKISRPNCVTNLAKVAIKRRLTTPWTENKTDSNAHFELFSVVCAENALWRNLRPYLTRKVWFWKMFFSKSLVL</sequence>
<evidence type="ECO:0000313" key="1">
    <source>
        <dbReference type="EMBL" id="TKR68210.1"/>
    </source>
</evidence>
<evidence type="ECO:0000313" key="2">
    <source>
        <dbReference type="Proteomes" id="UP000298663"/>
    </source>
</evidence>
<dbReference type="Proteomes" id="UP000298663">
    <property type="component" value="Unassembled WGS sequence"/>
</dbReference>
<name>A0A4U5MG30_STECR</name>
<keyword evidence="2" id="KW-1185">Reference proteome</keyword>
<protein>
    <submittedName>
        <fullName evidence="1">Uncharacterized protein</fullName>
    </submittedName>
</protein>
<dbReference type="EMBL" id="AZBU02000008">
    <property type="protein sequence ID" value="TKR68210.1"/>
    <property type="molecule type" value="Genomic_DNA"/>
</dbReference>
<reference evidence="1 2" key="2">
    <citation type="journal article" date="2019" name="G3 (Bethesda)">
        <title>Hybrid Assembly of the Genome of the Entomopathogenic Nematode Steinernema carpocapsae Identifies the X-Chromosome.</title>
        <authorList>
            <person name="Serra L."/>
            <person name="Macchietto M."/>
            <person name="Macias-Munoz A."/>
            <person name="McGill C.J."/>
            <person name="Rodriguez I.M."/>
            <person name="Rodriguez B."/>
            <person name="Murad R."/>
            <person name="Mortazavi A."/>
        </authorList>
    </citation>
    <scope>NUCLEOTIDE SEQUENCE [LARGE SCALE GENOMIC DNA]</scope>
    <source>
        <strain evidence="1 2">ALL</strain>
    </source>
</reference>
<gene>
    <name evidence="1" type="ORF">L596_024224</name>
</gene>
<comment type="caution">
    <text evidence="1">The sequence shown here is derived from an EMBL/GenBank/DDBJ whole genome shotgun (WGS) entry which is preliminary data.</text>
</comment>
<reference evidence="1 2" key="1">
    <citation type="journal article" date="2015" name="Genome Biol.">
        <title>Comparative genomics of Steinernema reveals deeply conserved gene regulatory networks.</title>
        <authorList>
            <person name="Dillman A.R."/>
            <person name="Macchietto M."/>
            <person name="Porter C.F."/>
            <person name="Rogers A."/>
            <person name="Williams B."/>
            <person name="Antoshechkin I."/>
            <person name="Lee M.M."/>
            <person name="Goodwin Z."/>
            <person name="Lu X."/>
            <person name="Lewis E.E."/>
            <person name="Goodrich-Blair H."/>
            <person name="Stock S.P."/>
            <person name="Adams B.J."/>
            <person name="Sternberg P.W."/>
            <person name="Mortazavi A."/>
        </authorList>
    </citation>
    <scope>NUCLEOTIDE SEQUENCE [LARGE SCALE GENOMIC DNA]</scope>
    <source>
        <strain evidence="1 2">ALL</strain>
    </source>
</reference>
<accession>A0A4U5MG30</accession>